<feature type="region of interest" description="Disordered" evidence="1">
    <location>
        <begin position="144"/>
        <end position="177"/>
    </location>
</feature>
<dbReference type="EMBL" id="JAZHXJ010001112">
    <property type="protein sequence ID" value="KAL1845399.1"/>
    <property type="molecule type" value="Genomic_DNA"/>
</dbReference>
<name>A0ABR3VUN1_9PEZI</name>
<proteinExistence type="predicted"/>
<feature type="compositionally biased region" description="Basic residues" evidence="1">
    <location>
        <begin position="153"/>
        <end position="165"/>
    </location>
</feature>
<sequence length="177" mass="19818">MPDLSTLVCEWPLPLASTAILRANTATAPTTPTSRLSSRPSASPIRRKTCLWTTSPSPTPTRSATSCPWAATSRWSGWPATPPPRAARRGRTCASCSTRLSSPSRAARTGRASPARWRTTRPCSRRGCRTTCRRAVWRTTCPIRSRSSGTTTRPRRRTTRQRRTFRTAERPWPKLWL</sequence>
<protein>
    <submittedName>
        <fullName evidence="2">Uncharacterized protein</fullName>
    </submittedName>
</protein>
<evidence type="ECO:0000313" key="3">
    <source>
        <dbReference type="Proteomes" id="UP001586593"/>
    </source>
</evidence>
<gene>
    <name evidence="2" type="ORF">VTK73DRAFT_591</name>
</gene>
<accession>A0ABR3VUN1</accession>
<comment type="caution">
    <text evidence="2">The sequence shown here is derived from an EMBL/GenBank/DDBJ whole genome shotgun (WGS) entry which is preliminary data.</text>
</comment>
<reference evidence="2 3" key="1">
    <citation type="journal article" date="2024" name="Commun. Biol.">
        <title>Comparative genomic analysis of thermophilic fungi reveals convergent evolutionary adaptations and gene losses.</title>
        <authorList>
            <person name="Steindorff A.S."/>
            <person name="Aguilar-Pontes M.V."/>
            <person name="Robinson A.J."/>
            <person name="Andreopoulos B."/>
            <person name="LaButti K."/>
            <person name="Kuo A."/>
            <person name="Mondo S."/>
            <person name="Riley R."/>
            <person name="Otillar R."/>
            <person name="Haridas S."/>
            <person name="Lipzen A."/>
            <person name="Grimwood J."/>
            <person name="Schmutz J."/>
            <person name="Clum A."/>
            <person name="Reid I.D."/>
            <person name="Moisan M.C."/>
            <person name="Butler G."/>
            <person name="Nguyen T.T.M."/>
            <person name="Dewar K."/>
            <person name="Conant G."/>
            <person name="Drula E."/>
            <person name="Henrissat B."/>
            <person name="Hansel C."/>
            <person name="Singer S."/>
            <person name="Hutchinson M.I."/>
            <person name="de Vries R.P."/>
            <person name="Natvig D.O."/>
            <person name="Powell A.J."/>
            <person name="Tsang A."/>
            <person name="Grigoriev I.V."/>
        </authorList>
    </citation>
    <scope>NUCLEOTIDE SEQUENCE [LARGE SCALE GENOMIC DNA]</scope>
    <source>
        <strain evidence="2 3">ATCC 24622</strain>
    </source>
</reference>
<keyword evidence="3" id="KW-1185">Reference proteome</keyword>
<feature type="region of interest" description="Disordered" evidence="1">
    <location>
        <begin position="96"/>
        <end position="119"/>
    </location>
</feature>
<organism evidence="2 3">
    <name type="scientific">Phialemonium thermophilum</name>
    <dbReference type="NCBI Taxonomy" id="223376"/>
    <lineage>
        <taxon>Eukaryota</taxon>
        <taxon>Fungi</taxon>
        <taxon>Dikarya</taxon>
        <taxon>Ascomycota</taxon>
        <taxon>Pezizomycotina</taxon>
        <taxon>Sordariomycetes</taxon>
        <taxon>Sordariomycetidae</taxon>
        <taxon>Cephalothecales</taxon>
        <taxon>Cephalothecaceae</taxon>
        <taxon>Phialemonium</taxon>
    </lineage>
</organism>
<dbReference type="Proteomes" id="UP001586593">
    <property type="component" value="Unassembled WGS sequence"/>
</dbReference>
<feature type="compositionally biased region" description="Basic and acidic residues" evidence="1">
    <location>
        <begin position="166"/>
        <end position="177"/>
    </location>
</feature>
<evidence type="ECO:0000313" key="2">
    <source>
        <dbReference type="EMBL" id="KAL1845399.1"/>
    </source>
</evidence>
<feature type="region of interest" description="Disordered" evidence="1">
    <location>
        <begin position="26"/>
        <end position="45"/>
    </location>
</feature>
<evidence type="ECO:0000256" key="1">
    <source>
        <dbReference type="SAM" id="MobiDB-lite"/>
    </source>
</evidence>
<feature type="compositionally biased region" description="Low complexity" evidence="1">
    <location>
        <begin position="26"/>
        <end position="44"/>
    </location>
</feature>